<comment type="caution">
    <text evidence="1">The sequence shown here is derived from an EMBL/GenBank/DDBJ whole genome shotgun (WGS) entry which is preliminary data.</text>
</comment>
<dbReference type="EMBL" id="AHMT02000051">
    <property type="protein sequence ID" value="EQA61389.1"/>
    <property type="molecule type" value="Genomic_DNA"/>
</dbReference>
<reference evidence="1" key="1">
    <citation type="submission" date="2013-05" db="EMBL/GenBank/DDBJ databases">
        <authorList>
            <person name="Harkins D.M."/>
            <person name="Durkin A.S."/>
            <person name="Brinkac L.M."/>
            <person name="Haft D.H."/>
            <person name="Selengut J.D."/>
            <person name="Sanka R."/>
            <person name="DePew J."/>
            <person name="Purushe J."/>
            <person name="Hartskeerl R.A."/>
            <person name="Ahmed A."/>
            <person name="van der Linden H."/>
            <person name="Goris M.G.A."/>
            <person name="Vinetz J.M."/>
            <person name="Sutton G.G."/>
            <person name="Nierman W.C."/>
            <person name="Fouts D.E."/>
        </authorList>
    </citation>
    <scope>NUCLEOTIDE SEQUENCE [LARGE SCALE GENOMIC DNA]</scope>
    <source>
        <strain evidence="1">L 60</strain>
    </source>
</reference>
<proteinExistence type="predicted"/>
<name>V6I673_9LEPT</name>
<accession>V6I673</accession>
<evidence type="ECO:0000313" key="2">
    <source>
        <dbReference type="Proteomes" id="UP000018747"/>
    </source>
</evidence>
<organism evidence="1 2">
    <name type="scientific">Leptospira alexanderi serovar Manhao 3 str. L 60</name>
    <dbReference type="NCBI Taxonomy" id="1049759"/>
    <lineage>
        <taxon>Bacteria</taxon>
        <taxon>Pseudomonadati</taxon>
        <taxon>Spirochaetota</taxon>
        <taxon>Spirochaetia</taxon>
        <taxon>Leptospirales</taxon>
        <taxon>Leptospiraceae</taxon>
        <taxon>Leptospira</taxon>
    </lineage>
</organism>
<dbReference type="AlphaFoldDB" id="V6I673"/>
<gene>
    <name evidence="1" type="ORF">LEP1GSC062_1922</name>
</gene>
<evidence type="ECO:0000313" key="1">
    <source>
        <dbReference type="EMBL" id="EQA61389.1"/>
    </source>
</evidence>
<sequence>MTRIPKTIISAYCNTIEILYSMIHAETLGFHTRIKFENFPLRSYTKNKVRIPIP</sequence>
<dbReference type="Proteomes" id="UP000018747">
    <property type="component" value="Unassembled WGS sequence"/>
</dbReference>
<keyword evidence="2" id="KW-1185">Reference proteome</keyword>
<protein>
    <submittedName>
        <fullName evidence="1">Uncharacterized protein</fullName>
    </submittedName>
</protein>